<feature type="region of interest" description="Disordered" evidence="1">
    <location>
        <begin position="1"/>
        <end position="28"/>
    </location>
</feature>
<reference evidence="2 3" key="1">
    <citation type="submission" date="2018-08" db="EMBL/GenBank/DDBJ databases">
        <title>Draft genome of the lignicolous fungus Coniochaeta pulveracea.</title>
        <authorList>
            <person name="Borstlap C.J."/>
            <person name="De Witt R.N."/>
            <person name="Botha A."/>
            <person name="Volschenk H."/>
        </authorList>
    </citation>
    <scope>NUCLEOTIDE SEQUENCE [LARGE SCALE GENOMIC DNA]</scope>
    <source>
        <strain evidence="2 3">CAB683</strain>
    </source>
</reference>
<protein>
    <submittedName>
        <fullName evidence="2">Uncharacterized protein</fullName>
    </submittedName>
</protein>
<organism evidence="2 3">
    <name type="scientific">Coniochaeta pulveracea</name>
    <dbReference type="NCBI Taxonomy" id="177199"/>
    <lineage>
        <taxon>Eukaryota</taxon>
        <taxon>Fungi</taxon>
        <taxon>Dikarya</taxon>
        <taxon>Ascomycota</taxon>
        <taxon>Pezizomycotina</taxon>
        <taxon>Sordariomycetes</taxon>
        <taxon>Sordariomycetidae</taxon>
        <taxon>Coniochaetales</taxon>
        <taxon>Coniochaetaceae</taxon>
        <taxon>Coniochaeta</taxon>
    </lineage>
</organism>
<evidence type="ECO:0000256" key="1">
    <source>
        <dbReference type="SAM" id="MobiDB-lite"/>
    </source>
</evidence>
<accession>A0A420Y8U1</accession>
<proteinExistence type="predicted"/>
<dbReference type="Proteomes" id="UP000275385">
    <property type="component" value="Unassembled WGS sequence"/>
</dbReference>
<gene>
    <name evidence="2" type="ORF">DL546_003037</name>
</gene>
<sequence>MEEPEALGIGVGGPEDGGLVGNEPDELSGVPLAATVPVALSAVWVPFAKGYGADDSGPLGIGPEEAEVAVMSPELDEPGGLVEFDGPAETLNGIFNSGYGAEEPELGTGRPEVGKAVPVVEGRLVKPLTEESTVELAPVDGPEDGWDPVPLDGTAPPEIGELALELLSGYGALNSGETVAGRLPEAPLGEFEDGTGKVALELSGGEGKIVVLSSVAELRVGVVVKEVSVAVEADVSVNKGVEEIALAVEYEEEVPDPKPVTDDGEAPVDPASLELVTFDRGYGAVLDVPISVAEPALAPEL</sequence>
<comment type="caution">
    <text evidence="2">The sequence shown here is derived from an EMBL/GenBank/DDBJ whole genome shotgun (WGS) entry which is preliminary data.</text>
</comment>
<evidence type="ECO:0000313" key="2">
    <source>
        <dbReference type="EMBL" id="RKU44291.1"/>
    </source>
</evidence>
<feature type="compositionally biased region" description="Gly residues" evidence="1">
    <location>
        <begin position="9"/>
        <end position="20"/>
    </location>
</feature>
<keyword evidence="3" id="KW-1185">Reference proteome</keyword>
<dbReference type="EMBL" id="QVQW01000032">
    <property type="protein sequence ID" value="RKU44291.1"/>
    <property type="molecule type" value="Genomic_DNA"/>
</dbReference>
<evidence type="ECO:0000313" key="3">
    <source>
        <dbReference type="Proteomes" id="UP000275385"/>
    </source>
</evidence>
<dbReference type="AlphaFoldDB" id="A0A420Y8U1"/>
<name>A0A420Y8U1_9PEZI</name>